<keyword evidence="2" id="KW-1185">Reference proteome</keyword>
<evidence type="ECO:0000313" key="1">
    <source>
        <dbReference type="EMBL" id="ETA81475.1"/>
    </source>
</evidence>
<gene>
    <name evidence="1" type="ORF">T472_0206235</name>
</gene>
<proteinExistence type="predicted"/>
<accession>V7I5F1</accession>
<dbReference type="EMBL" id="AXUN02000105">
    <property type="protein sequence ID" value="ETA81475.1"/>
    <property type="molecule type" value="Genomic_DNA"/>
</dbReference>
<sequence>MPIGYLMDLWECHKQFIGISKPRKDHNIDDIIPEYL</sequence>
<name>V7I5F1_9CLOT</name>
<reference evidence="1 2" key="1">
    <citation type="journal article" date="2014" name="Genome Announc.">
        <title>Genome Sequence of Youngiibacter fragilis, the Type Strain of the Genus Youngiibacter.</title>
        <authorList>
            <person name="Wawrik C.B."/>
            <person name="Callaghan A.V."/>
            <person name="Stamps B.W."/>
            <person name="Wawrik B."/>
        </authorList>
    </citation>
    <scope>NUCLEOTIDE SEQUENCE [LARGE SCALE GENOMIC DNA]</scope>
    <source>
        <strain evidence="1 2">232.1</strain>
    </source>
</reference>
<comment type="caution">
    <text evidence="1">The sequence shown here is derived from an EMBL/GenBank/DDBJ whole genome shotgun (WGS) entry which is preliminary data.</text>
</comment>
<organism evidence="1 2">
    <name type="scientific">Youngiibacter fragilis 232.1</name>
    <dbReference type="NCBI Taxonomy" id="994573"/>
    <lineage>
        <taxon>Bacteria</taxon>
        <taxon>Bacillati</taxon>
        <taxon>Bacillota</taxon>
        <taxon>Clostridia</taxon>
        <taxon>Eubacteriales</taxon>
        <taxon>Clostridiaceae</taxon>
        <taxon>Youngiibacter</taxon>
    </lineage>
</organism>
<protein>
    <submittedName>
        <fullName evidence="1">Uncharacterized protein</fullName>
    </submittedName>
</protein>
<dbReference type="Proteomes" id="UP000017747">
    <property type="component" value="Unassembled WGS sequence"/>
</dbReference>
<evidence type="ECO:0000313" key="2">
    <source>
        <dbReference type="Proteomes" id="UP000017747"/>
    </source>
</evidence>
<dbReference type="AlphaFoldDB" id="V7I5F1"/>